<dbReference type="SUPFAM" id="SSF47762">
    <property type="entry name" value="PAH2 domain"/>
    <property type="match status" value="3"/>
</dbReference>
<feature type="compositionally biased region" description="Low complexity" evidence="7">
    <location>
        <begin position="195"/>
        <end position="212"/>
    </location>
</feature>
<dbReference type="OrthoDB" id="10265969at2759"/>
<dbReference type="AlphaFoldDB" id="A0A9K3H2T6"/>
<dbReference type="GO" id="GO:0000122">
    <property type="term" value="P:negative regulation of transcription by RNA polymerase II"/>
    <property type="evidence" value="ECO:0000318"/>
    <property type="project" value="GO_Central"/>
</dbReference>
<feature type="compositionally biased region" description="Basic and acidic residues" evidence="7">
    <location>
        <begin position="237"/>
        <end position="282"/>
    </location>
</feature>
<keyword evidence="2" id="KW-0678">Repressor</keyword>
<comment type="subcellular location">
    <subcellularLocation>
        <location evidence="1 5">Nucleus</location>
    </subcellularLocation>
</comment>
<dbReference type="InterPro" id="IPR003822">
    <property type="entry name" value="PAH"/>
</dbReference>
<dbReference type="EMBL" id="MNCJ02000330">
    <property type="protein sequence ID" value="KAF5764276.1"/>
    <property type="molecule type" value="Genomic_DNA"/>
</dbReference>
<keyword evidence="3" id="KW-0677">Repeat</keyword>
<feature type="region of interest" description="Disordered" evidence="7">
    <location>
        <begin position="195"/>
        <end position="282"/>
    </location>
</feature>
<feature type="coiled-coil region" evidence="6">
    <location>
        <begin position="160"/>
        <end position="187"/>
    </location>
</feature>
<dbReference type="SMART" id="SM00761">
    <property type="entry name" value="HDAC_interact"/>
    <property type="match status" value="1"/>
</dbReference>
<evidence type="ECO:0000256" key="4">
    <source>
        <dbReference type="ARBA" id="ARBA00023242"/>
    </source>
</evidence>
<dbReference type="Gene3D" id="1.20.1160.11">
    <property type="entry name" value="Paired amphipathic helix"/>
    <property type="match status" value="3"/>
</dbReference>
<dbReference type="Gramene" id="mRNA:HanXRQr2_Chr15g0690191">
    <property type="protein sequence ID" value="mRNA:HanXRQr2_Chr15g0690191"/>
    <property type="gene ID" value="HanXRQr2_Chr15g0690191"/>
</dbReference>
<dbReference type="Pfam" id="PF16879">
    <property type="entry name" value="Sin3a_C"/>
    <property type="match status" value="1"/>
</dbReference>
<feature type="region of interest" description="Disordered" evidence="7">
    <location>
        <begin position="1"/>
        <end position="39"/>
    </location>
</feature>
<evidence type="ECO:0000259" key="8">
    <source>
        <dbReference type="SMART" id="SM00761"/>
    </source>
</evidence>
<feature type="compositionally biased region" description="Polar residues" evidence="7">
    <location>
        <begin position="30"/>
        <end position="39"/>
    </location>
</feature>
<evidence type="ECO:0000313" key="9">
    <source>
        <dbReference type="EMBL" id="KAF5764276.1"/>
    </source>
</evidence>
<keyword evidence="4 5" id="KW-0539">Nucleus</keyword>
<dbReference type="Pfam" id="PF02671">
    <property type="entry name" value="PAH"/>
    <property type="match status" value="3"/>
</dbReference>
<dbReference type="Proteomes" id="UP000215914">
    <property type="component" value="Unassembled WGS sequence"/>
</dbReference>
<dbReference type="InterPro" id="IPR031693">
    <property type="entry name" value="Sin3_C"/>
</dbReference>
<evidence type="ECO:0000256" key="6">
    <source>
        <dbReference type="SAM" id="Coils"/>
    </source>
</evidence>
<feature type="domain" description="Histone deacetylase interacting" evidence="8">
    <location>
        <begin position="403"/>
        <end position="503"/>
    </location>
</feature>
<dbReference type="GO" id="GO:0000118">
    <property type="term" value="C:histone deacetylase complex"/>
    <property type="evidence" value="ECO:0000318"/>
    <property type="project" value="GO_Central"/>
</dbReference>
<reference evidence="9" key="1">
    <citation type="journal article" date="2017" name="Nature">
        <title>The sunflower genome provides insights into oil metabolism, flowering and Asterid evolution.</title>
        <authorList>
            <person name="Badouin H."/>
            <person name="Gouzy J."/>
            <person name="Grassa C.J."/>
            <person name="Murat F."/>
            <person name="Staton S.E."/>
            <person name="Cottret L."/>
            <person name="Lelandais-Briere C."/>
            <person name="Owens G.L."/>
            <person name="Carrere S."/>
            <person name="Mayjonade B."/>
            <person name="Legrand L."/>
            <person name="Gill N."/>
            <person name="Kane N.C."/>
            <person name="Bowers J.E."/>
            <person name="Hubner S."/>
            <person name="Bellec A."/>
            <person name="Berard A."/>
            <person name="Berges H."/>
            <person name="Blanchet N."/>
            <person name="Boniface M.C."/>
            <person name="Brunel D."/>
            <person name="Catrice O."/>
            <person name="Chaidir N."/>
            <person name="Claudel C."/>
            <person name="Donnadieu C."/>
            <person name="Faraut T."/>
            <person name="Fievet G."/>
            <person name="Helmstetter N."/>
            <person name="King M."/>
            <person name="Knapp S.J."/>
            <person name="Lai Z."/>
            <person name="Le Paslier M.C."/>
            <person name="Lippi Y."/>
            <person name="Lorenzon L."/>
            <person name="Mandel J.R."/>
            <person name="Marage G."/>
            <person name="Marchand G."/>
            <person name="Marquand E."/>
            <person name="Bret-Mestries E."/>
            <person name="Morien E."/>
            <person name="Nambeesan S."/>
            <person name="Nguyen T."/>
            <person name="Pegot-Espagnet P."/>
            <person name="Pouilly N."/>
            <person name="Raftis F."/>
            <person name="Sallet E."/>
            <person name="Schiex T."/>
            <person name="Thomas J."/>
            <person name="Vandecasteele C."/>
            <person name="Vares D."/>
            <person name="Vear F."/>
            <person name="Vautrin S."/>
            <person name="Crespi M."/>
            <person name="Mangin B."/>
            <person name="Burke J.M."/>
            <person name="Salse J."/>
            <person name="Munos S."/>
            <person name="Vincourt P."/>
            <person name="Rieseberg L.H."/>
            <person name="Langlade N.B."/>
        </authorList>
    </citation>
    <scope>NUCLEOTIDE SEQUENCE</scope>
    <source>
        <tissue evidence="9">Leaves</tissue>
    </source>
</reference>
<dbReference type="InterPro" id="IPR013194">
    <property type="entry name" value="HDAC_interact_dom"/>
</dbReference>
<sequence length="1099" mass="125553">MKRSRDDDDAYSSPQIKRSFVSEHSRHRQSPMTAKGSSQKITTNDVLTYIQKVKDTFHDKKEKYGEFLNVMHDFKAQRLDTTGVIAKVKELFDGHQELISGFNPFLPKGSEITLSRDHAQRHVKKPVDYEEALVFVNKIKMRFQGQDHVYKYFLDTMNKFKNENKSMKELHQEVAALLNDQQDLLKEFTSFFPDSSTAGSNSSGHSSSNNNSVHDDRSSPSVTTRPLQSKKIAGASHVERKVSVDRTDPVHEKGCVAADKETDTSEDTELKEHNSDVKDCDGMQHFTQHKPARTLEDSVAELFHQDLHGQMLCLREKVKERLSNSEDYQAFLKCIEQYCTETITRPQLQSLVNNLLGAYADLVEEVNEFIDRSEMTRPGSKPSLISSKDKYASKSIQELDLSDCKNCTPSYRLLPKDYPIPSASQRTKIGFEVLNDHWVSVTSGSEDYSFKHMRKNQYEESLFRCEDDRFELDMLVESVNVTAKRVEELLDRINDNSGKTDNSVNIEDFTAIHLKCIGRLYGDHGHDVMDVLRKNASLALPVILTRLKQKQEEWLRCRSDNKKVWAEIYAKNYHKSLDHRSFYFKQQDSKSLSTKALLAEIREMSEERSVEDNIRQCVAPGGKQNTIPHQEFKYSDLDIHEDLYQVMKYAVAQAGSPEQINKTVKIWTTFVEPMLGVPPRSSRIADQNAAKTANHAVTSGVAVPSASRTRMLDDSSGVKENGYSKSDHSEHTGSESGDEEDLSPDADLDNNGESDDVAYGMGDEVYPVENLLERVKPVMLHLPAAFNNKDRKSRVFYGNDDFYVFFRLHQILYSRLEEAKEKSLVERWRGSNDSTPNDSYARFLDLLYSFLDGAIDSAKYEDECRAVLGTWSFPVFTLDKLIDKLIKLLLAITMDEVNNKLLDLYAYESLRKEGFVDELYNANASVIVNDSKIFRFDCSSIPETHRQTRLTIQIINFAYEKSEPPAASLDPTFATYLNSQLLSVNPKKKRHRIFLKRNKRKYACEDVDLAMAKAMEKFHIVNGLEFKIAAFTHKVYYVMGTSDSMVQMRRKRITSRMGAGQSVDHATAISNGRRALKALKFKKLLLSRLPPMEQWEAIG</sequence>
<dbReference type="GO" id="GO:0003714">
    <property type="term" value="F:transcription corepressor activity"/>
    <property type="evidence" value="ECO:0000318"/>
    <property type="project" value="GO_Central"/>
</dbReference>
<dbReference type="Pfam" id="PF08295">
    <property type="entry name" value="Sin3_corepress"/>
    <property type="match status" value="1"/>
</dbReference>
<protein>
    <submittedName>
        <fullName evidence="9">Transcription regulator Others family</fullName>
    </submittedName>
</protein>
<keyword evidence="6" id="KW-0175">Coiled coil</keyword>
<dbReference type="PANTHER" id="PTHR12346:SF0">
    <property type="entry name" value="SIN3A, ISOFORM G"/>
    <property type="match status" value="1"/>
</dbReference>
<organism evidence="9 10">
    <name type="scientific">Helianthus annuus</name>
    <name type="common">Common sunflower</name>
    <dbReference type="NCBI Taxonomy" id="4232"/>
    <lineage>
        <taxon>Eukaryota</taxon>
        <taxon>Viridiplantae</taxon>
        <taxon>Streptophyta</taxon>
        <taxon>Embryophyta</taxon>
        <taxon>Tracheophyta</taxon>
        <taxon>Spermatophyta</taxon>
        <taxon>Magnoliopsida</taxon>
        <taxon>eudicotyledons</taxon>
        <taxon>Gunneridae</taxon>
        <taxon>Pentapetalae</taxon>
        <taxon>asterids</taxon>
        <taxon>campanulids</taxon>
        <taxon>Asterales</taxon>
        <taxon>Asteraceae</taxon>
        <taxon>Asteroideae</taxon>
        <taxon>Heliantheae alliance</taxon>
        <taxon>Heliantheae</taxon>
        <taxon>Helianthus</taxon>
    </lineage>
</organism>
<evidence type="ECO:0000256" key="5">
    <source>
        <dbReference type="PROSITE-ProRule" id="PRU00810"/>
    </source>
</evidence>
<name>A0A9K3H2T6_HELAN</name>
<dbReference type="GO" id="GO:0000785">
    <property type="term" value="C:chromatin"/>
    <property type="evidence" value="ECO:0000318"/>
    <property type="project" value="GO_Central"/>
</dbReference>
<reference evidence="9" key="2">
    <citation type="submission" date="2020-06" db="EMBL/GenBank/DDBJ databases">
        <title>Helianthus annuus Genome sequencing and assembly Release 2.</title>
        <authorList>
            <person name="Gouzy J."/>
            <person name="Langlade N."/>
            <person name="Munos S."/>
        </authorList>
    </citation>
    <scope>NUCLEOTIDE SEQUENCE</scope>
    <source>
        <tissue evidence="9">Leaves</tissue>
    </source>
</reference>
<evidence type="ECO:0000256" key="2">
    <source>
        <dbReference type="ARBA" id="ARBA00022491"/>
    </source>
</evidence>
<proteinExistence type="predicted"/>
<evidence type="ECO:0000256" key="7">
    <source>
        <dbReference type="SAM" id="MobiDB-lite"/>
    </source>
</evidence>
<dbReference type="InterPro" id="IPR039774">
    <property type="entry name" value="Sin3-like"/>
</dbReference>
<dbReference type="FunFam" id="1.20.1160.11:FF:000003">
    <property type="entry name" value="Paired amphipathic helix SIN3-like protein"/>
    <property type="match status" value="1"/>
</dbReference>
<feature type="compositionally biased region" description="Acidic residues" evidence="7">
    <location>
        <begin position="736"/>
        <end position="756"/>
    </location>
</feature>
<dbReference type="FunFam" id="1.20.1160.11:FF:000001">
    <property type="entry name" value="Paired amphipathic helix protein Sin3"/>
    <property type="match status" value="1"/>
</dbReference>
<gene>
    <name evidence="9" type="ORF">HanXRQr2_Chr15g0690191</name>
</gene>
<evidence type="ECO:0000256" key="1">
    <source>
        <dbReference type="ARBA" id="ARBA00004123"/>
    </source>
</evidence>
<dbReference type="PROSITE" id="PS51477">
    <property type="entry name" value="PAH"/>
    <property type="match status" value="3"/>
</dbReference>
<comment type="caution">
    <text evidence="9">The sequence shown here is derived from an EMBL/GenBank/DDBJ whole genome shotgun (WGS) entry which is preliminary data.</text>
</comment>
<feature type="region of interest" description="Disordered" evidence="7">
    <location>
        <begin position="682"/>
        <end position="760"/>
    </location>
</feature>
<keyword evidence="10" id="KW-1185">Reference proteome</keyword>
<dbReference type="PANTHER" id="PTHR12346">
    <property type="entry name" value="SIN3B-RELATED"/>
    <property type="match status" value="1"/>
</dbReference>
<evidence type="ECO:0000313" key="10">
    <source>
        <dbReference type="Proteomes" id="UP000215914"/>
    </source>
</evidence>
<evidence type="ECO:0000256" key="3">
    <source>
        <dbReference type="ARBA" id="ARBA00022737"/>
    </source>
</evidence>
<accession>A0A9K3H2T6</accession>
<dbReference type="InterPro" id="IPR036600">
    <property type="entry name" value="PAH_sf"/>
</dbReference>